<reference evidence="1" key="1">
    <citation type="submission" date="2021-03" db="EMBL/GenBank/DDBJ databases">
        <title>Genomic Encyclopedia of Type Strains, Phase IV (KMG-IV): sequencing the most valuable type-strain genomes for metagenomic binning, comparative biology and taxonomic classification.</title>
        <authorList>
            <person name="Goeker M."/>
        </authorList>
    </citation>
    <scope>NUCLEOTIDE SEQUENCE</scope>
    <source>
        <strain evidence="1">DSM 18131</strain>
    </source>
</reference>
<organism evidence="1 2">
    <name type="scientific">Ensifer adhaerens</name>
    <name type="common">Sinorhizobium morelense</name>
    <dbReference type="NCBI Taxonomy" id="106592"/>
    <lineage>
        <taxon>Bacteria</taxon>
        <taxon>Pseudomonadati</taxon>
        <taxon>Pseudomonadota</taxon>
        <taxon>Alphaproteobacteria</taxon>
        <taxon>Hyphomicrobiales</taxon>
        <taxon>Rhizobiaceae</taxon>
        <taxon>Sinorhizobium/Ensifer group</taxon>
        <taxon>Ensifer</taxon>
    </lineage>
</organism>
<gene>
    <name evidence="1" type="ORF">J2Z19_005738</name>
</gene>
<accession>A0ACC5T4X9</accession>
<evidence type="ECO:0000313" key="1">
    <source>
        <dbReference type="EMBL" id="MBP1875989.1"/>
    </source>
</evidence>
<dbReference type="Proteomes" id="UP000823773">
    <property type="component" value="Unassembled WGS sequence"/>
</dbReference>
<proteinExistence type="predicted"/>
<dbReference type="EMBL" id="JAGGJR010000014">
    <property type="protein sequence ID" value="MBP1875989.1"/>
    <property type="molecule type" value="Genomic_DNA"/>
</dbReference>
<keyword evidence="2" id="KW-1185">Reference proteome</keyword>
<name>A0ACC5T4X9_ENSAD</name>
<comment type="caution">
    <text evidence="1">The sequence shown here is derived from an EMBL/GenBank/DDBJ whole genome shotgun (WGS) entry which is preliminary data.</text>
</comment>
<evidence type="ECO:0000313" key="2">
    <source>
        <dbReference type="Proteomes" id="UP000823773"/>
    </source>
</evidence>
<sequence>MNLYLSIVEQNLLSAPVLFFCLGFGASLLGASIALPSGVSKMIAIYLMLAIGFKGGAAVSMGVLSSEVLLCLFVGVVLSGATPFAAFRFLGYVSPLPATERAAIAAHYGSISIVTFTAATDALIRLGLEFSATMAAVAAAMEAPAIISAVYLLRKAGSETRSDGQLAKQSVIREVFFNVTIVVLVGAFAIGAVTGKNGLSDVSGFLVDPFRGVLCLFLLDLGAVAGQGLRTGRRSLSWPLMLFAAWMPALSAALAFLSALAFGLSHGNAALLMTLAASASYIAAPAAMRMAAPDARPEIYLTMALGVTFPLNLLVGVPLYISIASILAS</sequence>
<protein>
    <submittedName>
        <fullName evidence="1">Uncharacterized protein</fullName>
    </submittedName>
</protein>